<evidence type="ECO:0000256" key="2">
    <source>
        <dbReference type="SAM" id="MobiDB-lite"/>
    </source>
</evidence>
<feature type="region of interest" description="Disordered" evidence="2">
    <location>
        <begin position="1"/>
        <end position="20"/>
    </location>
</feature>
<name>A0AAW4PYM4_9EURY</name>
<organism evidence="3 4">
    <name type="scientific">Haloarcula rubra</name>
    <dbReference type="NCBI Taxonomy" id="2487747"/>
    <lineage>
        <taxon>Archaea</taxon>
        <taxon>Methanobacteriati</taxon>
        <taxon>Methanobacteriota</taxon>
        <taxon>Stenosarchaea group</taxon>
        <taxon>Halobacteria</taxon>
        <taxon>Halobacteriales</taxon>
        <taxon>Haloarculaceae</taxon>
        <taxon>Haloarcula</taxon>
    </lineage>
</organism>
<proteinExistence type="predicted"/>
<sequence>MDDATRQDSCAGQNPETDDAALADQFDIDSGQSELDTANLQSLVDQLEESVSPLVSSVLEELVATVDHLQTRVADLEADLDRTHDVATTAVGDAAENTSRLDNVEAQQEQTHEVAKSAIAKAQQLDADADHQADAETLPEGVEPSSSPLDFFANCRQQTLKQVFVEQSNRQNTYRAIAVAKRWPEFATERTDGSGVFLTKDDVEDALLAELGRTPHRQTIARVWDTLQELGGTDLVQKTRQVGRRQTQTEILAMDIETAEGLLEQRYVGLDLLTGSAGKVTTGGVTPVVTGGGGATV</sequence>
<evidence type="ECO:0000256" key="1">
    <source>
        <dbReference type="SAM" id="Coils"/>
    </source>
</evidence>
<feature type="coiled-coil region" evidence="1">
    <location>
        <begin position="59"/>
        <end position="86"/>
    </location>
</feature>
<keyword evidence="4" id="KW-1185">Reference proteome</keyword>
<dbReference type="EMBL" id="RKLR01000011">
    <property type="protein sequence ID" value="MBX0325199.1"/>
    <property type="molecule type" value="Genomic_DNA"/>
</dbReference>
<dbReference type="RefSeq" id="WP_220620066.1">
    <property type="nucleotide sequence ID" value="NZ_RKLR01000011.1"/>
</dbReference>
<comment type="caution">
    <text evidence="3">The sequence shown here is derived from an EMBL/GenBank/DDBJ whole genome shotgun (WGS) entry which is preliminary data.</text>
</comment>
<evidence type="ECO:0000313" key="4">
    <source>
        <dbReference type="Proteomes" id="UP001430377"/>
    </source>
</evidence>
<keyword evidence="1" id="KW-0175">Coiled coil</keyword>
<evidence type="ECO:0000313" key="3">
    <source>
        <dbReference type="EMBL" id="MBX0325199.1"/>
    </source>
</evidence>
<feature type="region of interest" description="Disordered" evidence="2">
    <location>
        <begin position="126"/>
        <end position="146"/>
    </location>
</feature>
<dbReference type="Proteomes" id="UP001430377">
    <property type="component" value="Unassembled WGS sequence"/>
</dbReference>
<accession>A0AAW4PYM4</accession>
<protein>
    <submittedName>
        <fullName evidence="3">Uncharacterized protein</fullName>
    </submittedName>
</protein>
<reference evidence="3 4" key="1">
    <citation type="submission" date="2021-06" db="EMBL/GenBank/DDBJ databases">
        <title>Halomicroarcula sp. a new haloarchaeum isolated from saline soil.</title>
        <authorList>
            <person name="Duran-Viseras A."/>
            <person name="Sanchez-Porro C."/>
            <person name="Ventosa A."/>
        </authorList>
    </citation>
    <scope>NUCLEOTIDE SEQUENCE [LARGE SCALE GENOMIC DNA]</scope>
    <source>
        <strain evidence="3 4">F13</strain>
    </source>
</reference>
<dbReference type="AlphaFoldDB" id="A0AAW4PYM4"/>
<gene>
    <name evidence="3" type="ORF">EGH21_19420</name>
</gene>